<proteinExistence type="predicted"/>
<dbReference type="RefSeq" id="WP_204297419.1">
    <property type="nucleotide sequence ID" value="NZ_BAAAGQ010000065.1"/>
</dbReference>
<name>A0ABQ3WLV6_9ACTN</name>
<organism evidence="1">
    <name type="scientific">Actinoplanes campanulatus</name>
    <dbReference type="NCBI Taxonomy" id="113559"/>
    <lineage>
        <taxon>Bacteria</taxon>
        <taxon>Bacillati</taxon>
        <taxon>Actinomycetota</taxon>
        <taxon>Actinomycetes</taxon>
        <taxon>Micromonosporales</taxon>
        <taxon>Micromonosporaceae</taxon>
        <taxon>Actinoplanes</taxon>
    </lineage>
</organism>
<protein>
    <submittedName>
        <fullName evidence="1">Uncharacterized protein</fullName>
    </submittedName>
</protein>
<evidence type="ECO:0000313" key="1">
    <source>
        <dbReference type="EMBL" id="GID47216.1"/>
    </source>
</evidence>
<comment type="caution">
    <text evidence="1">The sequence shown here is derived from an EMBL/GenBank/DDBJ whole genome shotgun (WGS) entry which is preliminary data.</text>
</comment>
<sequence>MTNSEDGPGPVSDPSELTVWFEVLEPFKARTYDDAPVRDDYSNIYFVGTGKSRAHAGRPGRRPDCIPEGAKAYWAHDLWNGPVQIPRCTVCLVKHPVTQVIE</sequence>
<dbReference type="EMBL" id="BOMF01000087">
    <property type="protein sequence ID" value="GID47216.1"/>
    <property type="molecule type" value="Genomic_DNA"/>
</dbReference>
<accession>A0ABQ3WLV6</accession>
<reference evidence="1" key="1">
    <citation type="submission" date="2021-01" db="EMBL/GenBank/DDBJ databases">
        <title>Whole genome shotgun sequence of Actinoplanes capillaceus NBRC 16408.</title>
        <authorList>
            <person name="Komaki H."/>
            <person name="Tamura T."/>
        </authorList>
    </citation>
    <scope>NUCLEOTIDE SEQUENCE [LARGE SCALE GENOMIC DNA]</scope>
    <source>
        <strain evidence="1">NBRC 16408</strain>
    </source>
</reference>
<gene>
    <name evidence="1" type="ORF">Aca07nite_44910</name>
</gene>